<feature type="region of interest" description="Disordered" evidence="7">
    <location>
        <begin position="1"/>
        <end position="23"/>
    </location>
</feature>
<gene>
    <name evidence="8" type="ORF">BG36_11065</name>
</gene>
<evidence type="ECO:0000256" key="4">
    <source>
        <dbReference type="ARBA" id="ARBA00022946"/>
    </source>
</evidence>
<dbReference type="Gene3D" id="3.30.160.190">
    <property type="entry name" value="atu1810 like domain"/>
    <property type="match status" value="1"/>
</dbReference>
<proteinExistence type="predicted"/>
<name>A0A011V689_9HYPH</name>
<evidence type="ECO:0000256" key="1">
    <source>
        <dbReference type="ARBA" id="ARBA00004370"/>
    </source>
</evidence>
<evidence type="ECO:0000256" key="5">
    <source>
        <dbReference type="ARBA" id="ARBA00022982"/>
    </source>
</evidence>
<dbReference type="AlphaFoldDB" id="A0A011V689"/>
<dbReference type="InterPro" id="IPR006885">
    <property type="entry name" value="NADH_UbQ_FeS_4_mit-like"/>
</dbReference>
<dbReference type="STRING" id="69279.BG36_11065"/>
<dbReference type="GO" id="GO:0022900">
    <property type="term" value="P:electron transport chain"/>
    <property type="evidence" value="ECO:0007669"/>
    <property type="project" value="InterPro"/>
</dbReference>
<dbReference type="InterPro" id="IPR038532">
    <property type="entry name" value="NDUFS4-like_sf"/>
</dbReference>
<keyword evidence="5" id="KW-0249">Electron transport</keyword>
<dbReference type="PATRIC" id="fig|69279.3.peg.3308"/>
<protein>
    <submittedName>
        <fullName evidence="8">NADH-ubiquinone oxidoreductase</fullName>
    </submittedName>
</protein>
<dbReference type="Pfam" id="PF04800">
    <property type="entry name" value="NDUS4"/>
    <property type="match status" value="1"/>
</dbReference>
<dbReference type="Proteomes" id="UP000019849">
    <property type="component" value="Unassembled WGS sequence"/>
</dbReference>
<keyword evidence="3" id="KW-0679">Respiratory chain</keyword>
<sequence>MNIAARRTSMADGPVDRAVPGANDNRRTMLSIGRSLFPSDAVARIYRPSRSATTSAPSRDQWKLVFEARSPSFIEPLMGYTGSRDTLKQVELKFPTLASAIRYAQRQGLCYVVDVPKDKARITMDKSGEKRNTFSDATLGKLGLAGLSDKYRRAMSNDANRNDGDGGWASPMDVVTDNRLPLDARRSILMNWAWTEFLIDQATNEGMPENGRPSRLDEVEQALLALERGVDAQTDGPGHLEAA</sequence>
<keyword evidence="8" id="KW-0830">Ubiquinone</keyword>
<keyword evidence="4" id="KW-0809">Transit peptide</keyword>
<keyword evidence="6" id="KW-0472">Membrane</keyword>
<evidence type="ECO:0000313" key="8">
    <source>
        <dbReference type="EMBL" id="EXL03970.1"/>
    </source>
</evidence>
<organism evidence="8 9">
    <name type="scientific">Aquamicrobium defluvii</name>
    <dbReference type="NCBI Taxonomy" id="69279"/>
    <lineage>
        <taxon>Bacteria</taxon>
        <taxon>Pseudomonadati</taxon>
        <taxon>Pseudomonadota</taxon>
        <taxon>Alphaproteobacteria</taxon>
        <taxon>Hyphomicrobiales</taxon>
        <taxon>Phyllobacteriaceae</taxon>
        <taxon>Aquamicrobium</taxon>
    </lineage>
</organism>
<evidence type="ECO:0000256" key="7">
    <source>
        <dbReference type="SAM" id="MobiDB-lite"/>
    </source>
</evidence>
<dbReference type="HOGENOM" id="CLU_099734_0_0_5"/>
<dbReference type="GO" id="GO:0016020">
    <property type="term" value="C:membrane"/>
    <property type="evidence" value="ECO:0007669"/>
    <property type="project" value="UniProtKB-SubCell"/>
</dbReference>
<dbReference type="eggNOG" id="ENOG50333TQ">
    <property type="taxonomic scope" value="Bacteria"/>
</dbReference>
<comment type="caution">
    <text evidence="8">The sequence shown here is derived from an EMBL/GenBank/DDBJ whole genome shotgun (WGS) entry which is preliminary data.</text>
</comment>
<comment type="subcellular location">
    <subcellularLocation>
        <location evidence="1">Membrane</location>
    </subcellularLocation>
</comment>
<dbReference type="EMBL" id="JENY01000023">
    <property type="protein sequence ID" value="EXL03970.1"/>
    <property type="molecule type" value="Genomic_DNA"/>
</dbReference>
<evidence type="ECO:0000256" key="6">
    <source>
        <dbReference type="ARBA" id="ARBA00023136"/>
    </source>
</evidence>
<evidence type="ECO:0000313" key="9">
    <source>
        <dbReference type="Proteomes" id="UP000019849"/>
    </source>
</evidence>
<evidence type="ECO:0000256" key="3">
    <source>
        <dbReference type="ARBA" id="ARBA00022660"/>
    </source>
</evidence>
<accession>A0A011V689</accession>
<reference evidence="8 9" key="1">
    <citation type="submission" date="2014-02" db="EMBL/GenBank/DDBJ databases">
        <title>Aquamicrobium defluvii Genome sequencing.</title>
        <authorList>
            <person name="Wang X."/>
        </authorList>
    </citation>
    <scope>NUCLEOTIDE SEQUENCE [LARGE SCALE GENOMIC DNA]</scope>
    <source>
        <strain evidence="8 9">W13Z1</strain>
    </source>
</reference>
<keyword evidence="2" id="KW-0813">Transport</keyword>
<evidence type="ECO:0000256" key="2">
    <source>
        <dbReference type="ARBA" id="ARBA00022448"/>
    </source>
</evidence>